<sequence>MVGRKVRQPIISVLGHVDHGKTLLLDSIRGTAVATRESGGISQHIGATEVPAETIKQICG</sequence>
<dbReference type="GO" id="GO:0003743">
    <property type="term" value="F:translation initiation factor activity"/>
    <property type="evidence" value="ECO:0007669"/>
    <property type="project" value="TreeGrafter"/>
</dbReference>
<evidence type="ECO:0000313" key="3">
    <source>
        <dbReference type="EMBL" id="GAG54203.1"/>
    </source>
</evidence>
<evidence type="ECO:0000256" key="2">
    <source>
        <dbReference type="ARBA" id="ARBA00023134"/>
    </source>
</evidence>
<keyword evidence="2" id="KW-0342">GTP-binding</keyword>
<name>X0Z136_9ZZZZ</name>
<dbReference type="AlphaFoldDB" id="X0Z136"/>
<dbReference type="SUPFAM" id="SSF52540">
    <property type="entry name" value="P-loop containing nucleoside triphosphate hydrolases"/>
    <property type="match status" value="1"/>
</dbReference>
<feature type="non-terminal residue" evidence="3">
    <location>
        <position position="60"/>
    </location>
</feature>
<dbReference type="InterPro" id="IPR027417">
    <property type="entry name" value="P-loop_NTPase"/>
</dbReference>
<dbReference type="EMBL" id="BART01007119">
    <property type="protein sequence ID" value="GAG54203.1"/>
    <property type="molecule type" value="Genomic_DNA"/>
</dbReference>
<protein>
    <recommendedName>
        <fullName evidence="4">Tr-type G domain-containing protein</fullName>
    </recommendedName>
</protein>
<accession>X0Z136</accession>
<gene>
    <name evidence="3" type="ORF">S01H4_16253</name>
</gene>
<dbReference type="InterPro" id="IPR015760">
    <property type="entry name" value="TIF_IF2"/>
</dbReference>
<evidence type="ECO:0008006" key="4">
    <source>
        <dbReference type="Google" id="ProtNLM"/>
    </source>
</evidence>
<dbReference type="GO" id="GO:0005737">
    <property type="term" value="C:cytoplasm"/>
    <property type="evidence" value="ECO:0007669"/>
    <property type="project" value="TreeGrafter"/>
</dbReference>
<evidence type="ECO:0000256" key="1">
    <source>
        <dbReference type="ARBA" id="ARBA00022741"/>
    </source>
</evidence>
<reference evidence="3" key="1">
    <citation type="journal article" date="2014" name="Front. Microbiol.">
        <title>High frequency of phylogenetically diverse reductive dehalogenase-homologous genes in deep subseafloor sedimentary metagenomes.</title>
        <authorList>
            <person name="Kawai M."/>
            <person name="Futagami T."/>
            <person name="Toyoda A."/>
            <person name="Takaki Y."/>
            <person name="Nishi S."/>
            <person name="Hori S."/>
            <person name="Arai W."/>
            <person name="Tsubouchi T."/>
            <person name="Morono Y."/>
            <person name="Uchiyama I."/>
            <person name="Ito T."/>
            <person name="Fujiyama A."/>
            <person name="Inagaki F."/>
            <person name="Takami H."/>
        </authorList>
    </citation>
    <scope>NUCLEOTIDE SEQUENCE</scope>
    <source>
        <strain evidence="3">Expedition CK06-06</strain>
    </source>
</reference>
<dbReference type="PANTHER" id="PTHR43381">
    <property type="entry name" value="TRANSLATION INITIATION FACTOR IF-2-RELATED"/>
    <property type="match status" value="1"/>
</dbReference>
<comment type="caution">
    <text evidence="3">The sequence shown here is derived from an EMBL/GenBank/DDBJ whole genome shotgun (WGS) entry which is preliminary data.</text>
</comment>
<proteinExistence type="predicted"/>
<keyword evidence="1" id="KW-0547">Nucleotide-binding</keyword>
<dbReference type="Gene3D" id="3.40.50.300">
    <property type="entry name" value="P-loop containing nucleotide triphosphate hydrolases"/>
    <property type="match status" value="1"/>
</dbReference>
<dbReference type="PANTHER" id="PTHR43381:SF4">
    <property type="entry name" value="EUKARYOTIC TRANSLATION INITIATION FACTOR 5B"/>
    <property type="match status" value="1"/>
</dbReference>
<dbReference type="GO" id="GO:0005525">
    <property type="term" value="F:GTP binding"/>
    <property type="evidence" value="ECO:0007669"/>
    <property type="project" value="UniProtKB-KW"/>
</dbReference>
<organism evidence="3">
    <name type="scientific">marine sediment metagenome</name>
    <dbReference type="NCBI Taxonomy" id="412755"/>
    <lineage>
        <taxon>unclassified sequences</taxon>
        <taxon>metagenomes</taxon>
        <taxon>ecological metagenomes</taxon>
    </lineage>
</organism>